<dbReference type="PANTHER" id="PTHR23513">
    <property type="entry name" value="INTEGRAL MEMBRANE EFFLUX PROTEIN-RELATED"/>
    <property type="match status" value="1"/>
</dbReference>
<feature type="transmembrane region" description="Helical" evidence="6">
    <location>
        <begin position="382"/>
        <end position="402"/>
    </location>
</feature>
<feature type="transmembrane region" description="Helical" evidence="6">
    <location>
        <begin position="83"/>
        <end position="106"/>
    </location>
</feature>
<evidence type="ECO:0000256" key="2">
    <source>
        <dbReference type="ARBA" id="ARBA00022475"/>
    </source>
</evidence>
<keyword evidence="8" id="KW-1185">Reference proteome</keyword>
<feature type="transmembrane region" description="Helical" evidence="6">
    <location>
        <begin position="56"/>
        <end position="76"/>
    </location>
</feature>
<proteinExistence type="predicted"/>
<dbReference type="KEGG" id="sna:Snas_0189"/>
<keyword evidence="2" id="KW-1003">Cell membrane</keyword>
<evidence type="ECO:0000256" key="1">
    <source>
        <dbReference type="ARBA" id="ARBA00004651"/>
    </source>
</evidence>
<dbReference type="RefSeq" id="WP_013015479.1">
    <property type="nucleotide sequence ID" value="NC_013947.1"/>
</dbReference>
<dbReference type="Pfam" id="PF07690">
    <property type="entry name" value="MFS_1"/>
    <property type="match status" value="1"/>
</dbReference>
<dbReference type="InterPro" id="IPR036259">
    <property type="entry name" value="MFS_trans_sf"/>
</dbReference>
<evidence type="ECO:0000313" key="7">
    <source>
        <dbReference type="EMBL" id="ADD39908.1"/>
    </source>
</evidence>
<keyword evidence="3 6" id="KW-0812">Transmembrane</keyword>
<sequence length="426" mass="45595">MTSRTENVTFRFREERNYSRFFSGQSLSLLGDEISAMAIPLIAIQILDAGAFEQGLLFFSKFLPALLFGLHFGAIIDKFAKRSILVAADLARMLLLAVIVILWAVGLLSLPVFLVIAFGFGAFNVLATICGQAYIPKLVPEPKLLDANGKLQKVTTFAEVSGGSVAGAVVQVLTAPIALILDAISFLVSALFVAGVREPGHPPERAEHEKPRIWDGVTFILRNVRLRAITLCTATSNFFSAMMVSLYLLFAMNVLHFTPLMIGILLSVASCTALISGFFTERGTRHLGVRGSLIAGQLVMAAGCVVLPFAGGDTIVKSLLLVASHGIFVIGMIAFMTTQVTYRQQVTPENMQGRVHAGSYMLTYGAFALGALAGGVSGEYLGIRETLVIGALGHILAAAWLLPRSVRVTDGEPPTPAKEEAHDIAS</sequence>
<gene>
    <name evidence="7" type="ordered locus">Snas_0189</name>
</gene>
<dbReference type="Gene3D" id="1.20.1250.20">
    <property type="entry name" value="MFS general substrate transporter like domains"/>
    <property type="match status" value="1"/>
</dbReference>
<dbReference type="CDD" id="cd06173">
    <property type="entry name" value="MFS_MefA_like"/>
    <property type="match status" value="1"/>
</dbReference>
<dbReference type="PANTHER" id="PTHR23513:SF6">
    <property type="entry name" value="MAJOR FACILITATOR SUPERFAMILY ASSOCIATED DOMAIN-CONTAINING PROTEIN"/>
    <property type="match status" value="1"/>
</dbReference>
<dbReference type="SUPFAM" id="SSF103473">
    <property type="entry name" value="MFS general substrate transporter"/>
    <property type="match status" value="1"/>
</dbReference>
<organism evidence="7 8">
    <name type="scientific">Stackebrandtia nassauensis (strain DSM 44728 / CIP 108903 / NRRL B-16338 / NBRC 102104 / LLR-40K-21)</name>
    <dbReference type="NCBI Taxonomy" id="446470"/>
    <lineage>
        <taxon>Bacteria</taxon>
        <taxon>Bacillati</taxon>
        <taxon>Actinomycetota</taxon>
        <taxon>Actinomycetes</taxon>
        <taxon>Glycomycetales</taxon>
        <taxon>Glycomycetaceae</taxon>
        <taxon>Stackebrandtia</taxon>
    </lineage>
</organism>
<dbReference type="EMBL" id="CP001778">
    <property type="protein sequence ID" value="ADD39908.1"/>
    <property type="molecule type" value="Genomic_DNA"/>
</dbReference>
<feature type="transmembrane region" description="Helical" evidence="6">
    <location>
        <begin position="256"/>
        <end position="279"/>
    </location>
</feature>
<dbReference type="eggNOG" id="COG2211">
    <property type="taxonomic scope" value="Bacteria"/>
</dbReference>
<dbReference type="InterPro" id="IPR011701">
    <property type="entry name" value="MFS"/>
</dbReference>
<dbReference type="OrthoDB" id="9815525at2"/>
<evidence type="ECO:0000313" key="8">
    <source>
        <dbReference type="Proteomes" id="UP000000844"/>
    </source>
</evidence>
<evidence type="ECO:0000256" key="5">
    <source>
        <dbReference type="ARBA" id="ARBA00023136"/>
    </source>
</evidence>
<name>D3Q1R0_STANL</name>
<feature type="transmembrane region" description="Helical" evidence="6">
    <location>
        <begin position="179"/>
        <end position="196"/>
    </location>
</feature>
<evidence type="ECO:0000256" key="6">
    <source>
        <dbReference type="SAM" id="Phobius"/>
    </source>
</evidence>
<accession>D3Q1R0</accession>
<dbReference type="GO" id="GO:0005886">
    <property type="term" value="C:plasma membrane"/>
    <property type="evidence" value="ECO:0007669"/>
    <property type="project" value="UniProtKB-SubCell"/>
</dbReference>
<protein>
    <submittedName>
        <fullName evidence="7">Major facilitator superfamily MFS_1</fullName>
    </submittedName>
</protein>
<feature type="transmembrane region" description="Helical" evidence="6">
    <location>
        <begin position="357"/>
        <end position="376"/>
    </location>
</feature>
<comment type="subcellular location">
    <subcellularLocation>
        <location evidence="1">Cell membrane</location>
        <topology evidence="1">Multi-pass membrane protein</topology>
    </subcellularLocation>
</comment>
<feature type="transmembrane region" description="Helical" evidence="6">
    <location>
        <begin position="291"/>
        <end position="309"/>
    </location>
</feature>
<dbReference type="HOGENOM" id="CLU_034180_13_2_11"/>
<feature type="transmembrane region" description="Helical" evidence="6">
    <location>
        <begin position="228"/>
        <end position="250"/>
    </location>
</feature>
<evidence type="ECO:0000256" key="3">
    <source>
        <dbReference type="ARBA" id="ARBA00022692"/>
    </source>
</evidence>
<feature type="transmembrane region" description="Helical" evidence="6">
    <location>
        <begin position="315"/>
        <end position="336"/>
    </location>
</feature>
<evidence type="ECO:0000256" key="4">
    <source>
        <dbReference type="ARBA" id="ARBA00022989"/>
    </source>
</evidence>
<feature type="transmembrane region" description="Helical" evidence="6">
    <location>
        <begin position="21"/>
        <end position="44"/>
    </location>
</feature>
<keyword evidence="5 6" id="KW-0472">Membrane</keyword>
<dbReference type="GO" id="GO:0022857">
    <property type="term" value="F:transmembrane transporter activity"/>
    <property type="evidence" value="ECO:0007669"/>
    <property type="project" value="InterPro"/>
</dbReference>
<dbReference type="AlphaFoldDB" id="D3Q1R0"/>
<dbReference type="STRING" id="446470.Snas_0189"/>
<reference evidence="7 8" key="1">
    <citation type="journal article" date="2009" name="Stand. Genomic Sci.">
        <title>Complete genome sequence of Stackebrandtia nassauensis type strain (LLR-40K-21).</title>
        <authorList>
            <person name="Munk C."/>
            <person name="Lapidus A."/>
            <person name="Copeland A."/>
            <person name="Jando M."/>
            <person name="Mayilraj S."/>
            <person name="Glavina Del Rio T."/>
            <person name="Nolan M."/>
            <person name="Chen F."/>
            <person name="Lucas S."/>
            <person name="Tice H."/>
            <person name="Cheng J.F."/>
            <person name="Han C."/>
            <person name="Detter J.C."/>
            <person name="Bruce D."/>
            <person name="Goodwin L."/>
            <person name="Chain P."/>
            <person name="Pitluck S."/>
            <person name="Goker M."/>
            <person name="Ovchinikova G."/>
            <person name="Pati A."/>
            <person name="Ivanova N."/>
            <person name="Mavromatis K."/>
            <person name="Chen A."/>
            <person name="Palaniappan K."/>
            <person name="Land M."/>
            <person name="Hauser L."/>
            <person name="Chang Y.J."/>
            <person name="Jeffries C.D."/>
            <person name="Bristow J."/>
            <person name="Eisen J.A."/>
            <person name="Markowitz V."/>
            <person name="Hugenholtz P."/>
            <person name="Kyrpides N.C."/>
            <person name="Klenk H.P."/>
        </authorList>
    </citation>
    <scope>NUCLEOTIDE SEQUENCE [LARGE SCALE GENOMIC DNA]</scope>
    <source>
        <strain evidence="8">DSM 44728 / CIP 108903 / NRRL B-16338 / NBRC 102104 / LLR-40K-21</strain>
    </source>
</reference>
<keyword evidence="4 6" id="KW-1133">Transmembrane helix</keyword>
<dbReference type="Proteomes" id="UP000000844">
    <property type="component" value="Chromosome"/>
</dbReference>